<name>A0A2N8KVC2_9BURK</name>
<dbReference type="PROSITE" id="PS51353">
    <property type="entry name" value="ARSC"/>
    <property type="match status" value="1"/>
</dbReference>
<evidence type="ECO:0000313" key="6">
    <source>
        <dbReference type="Proteomes" id="UP000235916"/>
    </source>
</evidence>
<accession>A0A2N8KVC2</accession>
<dbReference type="InterPro" id="IPR006659">
    <property type="entry name" value="Arsenate_reductase"/>
</dbReference>
<dbReference type="EC" id="1.20.4.1" evidence="4"/>
<evidence type="ECO:0000256" key="2">
    <source>
        <dbReference type="ARBA" id="ARBA00023002"/>
    </source>
</evidence>
<dbReference type="SUPFAM" id="SSF52833">
    <property type="entry name" value="Thioredoxin-like"/>
    <property type="match status" value="1"/>
</dbReference>
<keyword evidence="6" id="KW-1185">Reference proteome</keyword>
<comment type="caution">
    <text evidence="5">The sequence shown here is derived from an EMBL/GenBank/DDBJ whole genome shotgun (WGS) entry which is preliminary data.</text>
</comment>
<dbReference type="Gene3D" id="3.40.30.10">
    <property type="entry name" value="Glutaredoxin"/>
    <property type="match status" value="1"/>
</dbReference>
<evidence type="ECO:0000256" key="1">
    <source>
        <dbReference type="ARBA" id="ARBA00007198"/>
    </source>
</evidence>
<comment type="similarity">
    <text evidence="1 3 4">Belongs to the ArsC family.</text>
</comment>
<dbReference type="PANTHER" id="PTHR30041:SF4">
    <property type="entry name" value="ARSENATE REDUCTASE"/>
    <property type="match status" value="1"/>
</dbReference>
<evidence type="ECO:0000313" key="5">
    <source>
        <dbReference type="EMBL" id="PND37406.1"/>
    </source>
</evidence>
<dbReference type="Proteomes" id="UP000235916">
    <property type="component" value="Unassembled WGS sequence"/>
</dbReference>
<dbReference type="GO" id="GO:0008794">
    <property type="term" value="F:arsenate reductase (glutaredoxin) activity"/>
    <property type="evidence" value="ECO:0007669"/>
    <property type="project" value="UniProtKB-UniRule"/>
</dbReference>
<keyword evidence="2 4" id="KW-0560">Oxidoreductase</keyword>
<dbReference type="AlphaFoldDB" id="A0A2N8KVC2"/>
<proteinExistence type="inferred from homology"/>
<evidence type="ECO:0000256" key="4">
    <source>
        <dbReference type="RuleBase" id="RU362029"/>
    </source>
</evidence>
<dbReference type="PANTHER" id="PTHR30041">
    <property type="entry name" value="ARSENATE REDUCTASE"/>
    <property type="match status" value="1"/>
</dbReference>
<dbReference type="InterPro" id="IPR036249">
    <property type="entry name" value="Thioredoxin-like_sf"/>
</dbReference>
<dbReference type="EMBL" id="POSP01000003">
    <property type="protein sequence ID" value="PND37406.1"/>
    <property type="molecule type" value="Genomic_DNA"/>
</dbReference>
<sequence length="122" mass="13515">MTPLHLLHNPRCSKSREALALLEHSGRQVEVTDYQKTPLDLPALQALLSQLRAAEPGFNTRELLRSGEEEYQSLNLARPELSEAELLAALAAHPKLLQRPIVSDGQRAVIARPPERLKALLG</sequence>
<gene>
    <name evidence="5" type="primary">arsC</name>
    <name evidence="5" type="ORF">C1O66_07605</name>
</gene>
<dbReference type="RefSeq" id="WP_102767325.1">
    <property type="nucleotide sequence ID" value="NZ_POSP01000003.1"/>
</dbReference>
<organism evidence="5 6">
    <name type="scientific">Kinneretia aquatilis</name>
    <dbReference type="NCBI Taxonomy" id="2070761"/>
    <lineage>
        <taxon>Bacteria</taxon>
        <taxon>Pseudomonadati</taxon>
        <taxon>Pseudomonadota</taxon>
        <taxon>Betaproteobacteria</taxon>
        <taxon>Burkholderiales</taxon>
        <taxon>Sphaerotilaceae</taxon>
        <taxon>Roseateles</taxon>
    </lineage>
</organism>
<evidence type="ECO:0000256" key="3">
    <source>
        <dbReference type="PROSITE-ProRule" id="PRU01282"/>
    </source>
</evidence>
<comment type="catalytic activity">
    <reaction evidence="4">
        <text>[glutaredoxin]-dithiol + arsenate + glutathione + H(+) = glutathionyl-S-S-[glutaredoxin] + arsenite + H2O</text>
        <dbReference type="Rhea" id="RHEA:22016"/>
        <dbReference type="Rhea" id="RHEA-COMP:10729"/>
        <dbReference type="Rhea" id="RHEA-COMP:17668"/>
        <dbReference type="ChEBI" id="CHEBI:15377"/>
        <dbReference type="ChEBI" id="CHEBI:15378"/>
        <dbReference type="ChEBI" id="CHEBI:29242"/>
        <dbReference type="ChEBI" id="CHEBI:29950"/>
        <dbReference type="ChEBI" id="CHEBI:48597"/>
        <dbReference type="ChEBI" id="CHEBI:57925"/>
        <dbReference type="ChEBI" id="CHEBI:146199"/>
        <dbReference type="EC" id="1.20.4.1"/>
    </reaction>
</comment>
<protein>
    <recommendedName>
        <fullName evidence="4">Arsenate reductase</fullName>
        <ecNumber evidence="4">1.20.4.1</ecNumber>
    </recommendedName>
</protein>
<dbReference type="InterPro" id="IPR006660">
    <property type="entry name" value="Arsenate_reductase-like"/>
</dbReference>
<dbReference type="Pfam" id="PF03960">
    <property type="entry name" value="ArsC"/>
    <property type="match status" value="1"/>
</dbReference>
<dbReference type="NCBIfam" id="TIGR00014">
    <property type="entry name" value="arsC"/>
    <property type="match status" value="1"/>
</dbReference>
<reference evidence="5 6" key="1">
    <citation type="submission" date="2018-01" db="EMBL/GenBank/DDBJ databases">
        <title>Draft genome sequence of Paucibacter aquatile CR182 isolated from freshwater of the Nakdong River.</title>
        <authorList>
            <person name="Choi A."/>
            <person name="Chung E.J."/>
        </authorList>
    </citation>
    <scope>NUCLEOTIDE SEQUENCE [LARGE SCALE GENOMIC DNA]</scope>
    <source>
        <strain evidence="5 6">CR182</strain>
    </source>
</reference>
<dbReference type="OrthoDB" id="9790554at2"/>